<dbReference type="GO" id="GO:0051536">
    <property type="term" value="F:iron-sulfur cluster binding"/>
    <property type="evidence" value="ECO:0007669"/>
    <property type="project" value="UniProtKB-KW"/>
</dbReference>
<dbReference type="InterPro" id="IPR007197">
    <property type="entry name" value="rSAM"/>
</dbReference>
<proteinExistence type="predicted"/>
<evidence type="ECO:0000313" key="8">
    <source>
        <dbReference type="Proteomes" id="UP000248616"/>
    </source>
</evidence>
<evidence type="ECO:0000256" key="2">
    <source>
        <dbReference type="ARBA" id="ARBA00022691"/>
    </source>
</evidence>
<name>A0A2W7BXA5_9HYPH</name>
<dbReference type="InterPro" id="IPR013785">
    <property type="entry name" value="Aldolase_TIM"/>
</dbReference>
<dbReference type="SFLD" id="SFLDS00029">
    <property type="entry name" value="Radical_SAM"/>
    <property type="match status" value="1"/>
</dbReference>
<evidence type="ECO:0000256" key="4">
    <source>
        <dbReference type="ARBA" id="ARBA00023004"/>
    </source>
</evidence>
<evidence type="ECO:0008006" key="9">
    <source>
        <dbReference type="Google" id="ProtNLM"/>
    </source>
</evidence>
<dbReference type="Gene3D" id="3.20.20.70">
    <property type="entry name" value="Aldolase class I"/>
    <property type="match status" value="1"/>
</dbReference>
<reference evidence="8" key="1">
    <citation type="submission" date="2017-03" db="EMBL/GenBank/DDBJ databases">
        <authorList>
            <person name="Safronova V.I."/>
            <person name="Sazanova A.L."/>
            <person name="Chirak E.R."/>
        </authorList>
    </citation>
    <scope>NUCLEOTIDE SEQUENCE [LARGE SCALE GENOMIC DNA]</scope>
    <source>
        <strain evidence="8">Ach-343</strain>
    </source>
</reference>
<comment type="cofactor">
    <cofactor evidence="1">
        <name>[4Fe-4S] cluster</name>
        <dbReference type="ChEBI" id="CHEBI:49883"/>
    </cofactor>
</comment>
<dbReference type="EMBL" id="MZXV01000070">
    <property type="protein sequence ID" value="PZV34691.1"/>
    <property type="molecule type" value="Genomic_DNA"/>
</dbReference>
<protein>
    <recommendedName>
        <fullName evidence="9">Radical SAM protein</fullName>
    </recommendedName>
</protein>
<evidence type="ECO:0000256" key="5">
    <source>
        <dbReference type="ARBA" id="ARBA00023014"/>
    </source>
</evidence>
<keyword evidence="8" id="KW-1185">Reference proteome</keyword>
<organism evidence="7 8">
    <name type="scientific">Mesorhizobium kowhaii</name>
    <dbReference type="NCBI Taxonomy" id="1300272"/>
    <lineage>
        <taxon>Bacteria</taxon>
        <taxon>Pseudomonadati</taxon>
        <taxon>Pseudomonadota</taxon>
        <taxon>Alphaproteobacteria</taxon>
        <taxon>Hyphomicrobiales</taxon>
        <taxon>Phyllobacteriaceae</taxon>
        <taxon>Mesorhizobium</taxon>
    </lineage>
</organism>
<gene>
    <name evidence="7" type="ORF">B5V02_31790</name>
</gene>
<dbReference type="PANTHER" id="PTHR11228">
    <property type="entry name" value="RADICAL SAM DOMAIN PROTEIN"/>
    <property type="match status" value="1"/>
</dbReference>
<evidence type="ECO:0000256" key="3">
    <source>
        <dbReference type="ARBA" id="ARBA00022723"/>
    </source>
</evidence>
<dbReference type="Proteomes" id="UP000248616">
    <property type="component" value="Unassembled WGS sequence"/>
</dbReference>
<evidence type="ECO:0000256" key="1">
    <source>
        <dbReference type="ARBA" id="ARBA00001966"/>
    </source>
</evidence>
<evidence type="ECO:0000256" key="6">
    <source>
        <dbReference type="SAM" id="MobiDB-lite"/>
    </source>
</evidence>
<dbReference type="InterPro" id="IPR050377">
    <property type="entry name" value="Radical_SAM_PqqE_MftC-like"/>
</dbReference>
<dbReference type="GO" id="GO:0003824">
    <property type="term" value="F:catalytic activity"/>
    <property type="evidence" value="ECO:0007669"/>
    <property type="project" value="InterPro"/>
</dbReference>
<dbReference type="CDD" id="cd21109">
    <property type="entry name" value="SPASM"/>
    <property type="match status" value="1"/>
</dbReference>
<keyword evidence="4" id="KW-0408">Iron</keyword>
<dbReference type="AlphaFoldDB" id="A0A2W7BXA5"/>
<feature type="region of interest" description="Disordered" evidence="6">
    <location>
        <begin position="338"/>
        <end position="362"/>
    </location>
</feature>
<keyword evidence="3" id="KW-0479">Metal-binding</keyword>
<accession>A0A2W7BXA5</accession>
<evidence type="ECO:0000313" key="7">
    <source>
        <dbReference type="EMBL" id="PZV34691.1"/>
    </source>
</evidence>
<sequence length="362" mass="40345">MTAGRKPTTLTLLTSYQCTAACENCCFASHPGIAEKLPLSRMLDAIEQAAEMASMKLVVFSGGECFMLEDELVVAVARCTERGLASRCVTNGYWAKSAQAAHARLEPLYRAGLREINLSTGDHHQQFVPVERIAYGAAAAIGLGMNAVVVVEREMDRTFHAQGLLSHPAMAAIRDHPNLIVFDSPWMAMEDRDSVRHGPASLTNHLNIHRRAPCESVLDTMVVNPRGEVGACCGLTREQIPEMQIGSLEEATLVELAEAAGNDFLKIWLAVEGPEHILAWASTIDPRIDWENRFNHHCDACRALYDDALVRDVLAHHWRERRDDVLYRYRLAHQKPEAEWPDQSNRHAPIASSRQEAMNHAR</sequence>
<comment type="caution">
    <text evidence="7">The sequence shown here is derived from an EMBL/GenBank/DDBJ whole genome shotgun (WGS) entry which is preliminary data.</text>
</comment>
<dbReference type="SUPFAM" id="SSF102114">
    <property type="entry name" value="Radical SAM enzymes"/>
    <property type="match status" value="1"/>
</dbReference>
<dbReference type="InterPro" id="IPR058240">
    <property type="entry name" value="rSAM_sf"/>
</dbReference>
<keyword evidence="5" id="KW-0411">Iron-sulfur</keyword>
<keyword evidence="2" id="KW-0949">S-adenosyl-L-methionine</keyword>
<dbReference type="PANTHER" id="PTHR11228:SF34">
    <property type="entry name" value="TUNGSTEN-CONTAINING ALDEHYDE FERREDOXIN OXIDOREDUCTASE COFACTOR MODIFYING PROTEIN"/>
    <property type="match status" value="1"/>
</dbReference>
<dbReference type="GO" id="GO:0046872">
    <property type="term" value="F:metal ion binding"/>
    <property type="evidence" value="ECO:0007669"/>
    <property type="project" value="UniProtKB-KW"/>
</dbReference>